<reference evidence="4 5" key="1">
    <citation type="submission" date="2024-10" db="EMBL/GenBank/DDBJ databases">
        <title>Updated reference genomes for cyclostephanoid diatoms.</title>
        <authorList>
            <person name="Roberts W.R."/>
            <person name="Alverson A.J."/>
        </authorList>
    </citation>
    <scope>NUCLEOTIDE SEQUENCE [LARGE SCALE GENOMIC DNA]</scope>
    <source>
        <strain evidence="4 5">AJA276-08</strain>
    </source>
</reference>
<feature type="signal peptide" evidence="3">
    <location>
        <begin position="1"/>
        <end position="21"/>
    </location>
</feature>
<feature type="region of interest" description="Disordered" evidence="1">
    <location>
        <begin position="259"/>
        <end position="279"/>
    </location>
</feature>
<evidence type="ECO:0000313" key="5">
    <source>
        <dbReference type="Proteomes" id="UP001530315"/>
    </source>
</evidence>
<name>A0ABD3PQD3_9STRA</name>
<keyword evidence="5" id="KW-1185">Reference proteome</keyword>
<organism evidence="4 5">
    <name type="scientific">Stephanodiscus triporus</name>
    <dbReference type="NCBI Taxonomy" id="2934178"/>
    <lineage>
        <taxon>Eukaryota</taxon>
        <taxon>Sar</taxon>
        <taxon>Stramenopiles</taxon>
        <taxon>Ochrophyta</taxon>
        <taxon>Bacillariophyta</taxon>
        <taxon>Coscinodiscophyceae</taxon>
        <taxon>Thalassiosirophycidae</taxon>
        <taxon>Stephanodiscales</taxon>
        <taxon>Stephanodiscaceae</taxon>
        <taxon>Stephanodiscus</taxon>
    </lineage>
</organism>
<sequence>MKVVLLLLFSVICIRPSIVASQQHVRLTTTSANFDLSITFEQGRTLSINELFRFESATSKMFHTELSSDSISNADHAMPEVIVASVHVERMTKIDGGVGLTLKSVVSVTFLDVGLYNALEIAPSDGGLEANTATEVASLLTKSVSSGDILEVLAAEQLVASDTTVLGLTFTEFEGSSDERGAAATDADIVSKSVNDGWPMFFAGVMITLLFLGIATVGAWVYNKEFRSSKKTGDDDSCNSIHFKCDDNVEVATTASGILGGKGHHPQAGNDENAHPNSSAYRRNRLVADVNAARNSNSPISPRSGVVSVSSKHPLGISKLESILTPRRPKRYNDQTPMQDIDF</sequence>
<feature type="transmembrane region" description="Helical" evidence="2">
    <location>
        <begin position="198"/>
        <end position="222"/>
    </location>
</feature>
<protein>
    <submittedName>
        <fullName evidence="4">Uncharacterized protein</fullName>
    </submittedName>
</protein>
<comment type="caution">
    <text evidence="4">The sequence shown here is derived from an EMBL/GenBank/DDBJ whole genome shotgun (WGS) entry which is preliminary data.</text>
</comment>
<proteinExistence type="predicted"/>
<evidence type="ECO:0000256" key="3">
    <source>
        <dbReference type="SAM" id="SignalP"/>
    </source>
</evidence>
<evidence type="ECO:0000313" key="4">
    <source>
        <dbReference type="EMBL" id="KAL3788415.1"/>
    </source>
</evidence>
<keyword evidence="2" id="KW-1133">Transmembrane helix</keyword>
<keyword evidence="2" id="KW-0812">Transmembrane</keyword>
<evidence type="ECO:0000256" key="1">
    <source>
        <dbReference type="SAM" id="MobiDB-lite"/>
    </source>
</evidence>
<keyword evidence="2" id="KW-0472">Membrane</keyword>
<dbReference type="EMBL" id="JALLAZ020000726">
    <property type="protein sequence ID" value="KAL3788415.1"/>
    <property type="molecule type" value="Genomic_DNA"/>
</dbReference>
<accession>A0ABD3PQD3</accession>
<dbReference type="AlphaFoldDB" id="A0ABD3PQD3"/>
<keyword evidence="3" id="KW-0732">Signal</keyword>
<evidence type="ECO:0000256" key="2">
    <source>
        <dbReference type="SAM" id="Phobius"/>
    </source>
</evidence>
<dbReference type="Proteomes" id="UP001530315">
    <property type="component" value="Unassembled WGS sequence"/>
</dbReference>
<feature type="chain" id="PRO_5044761895" evidence="3">
    <location>
        <begin position="22"/>
        <end position="343"/>
    </location>
</feature>
<gene>
    <name evidence="4" type="ORF">ACHAW5_001027</name>
</gene>